<accession>E7SD31</accession>
<comment type="caution">
    <text evidence="2">The sequence shown here is derived from an EMBL/GenBank/DDBJ whole genome shotgun (WGS) entry which is preliminary data.</text>
</comment>
<dbReference type="NCBIfam" id="NF010181">
    <property type="entry name" value="PRK13660.1"/>
    <property type="match status" value="1"/>
</dbReference>
<dbReference type="Gene3D" id="3.40.50.450">
    <property type="match status" value="1"/>
</dbReference>
<dbReference type="AlphaFoldDB" id="E7SD31"/>
<evidence type="ECO:0000313" key="2">
    <source>
        <dbReference type="EMBL" id="EFV98507.1"/>
    </source>
</evidence>
<keyword evidence="3" id="KW-1185">Reference proteome</keyword>
<dbReference type="eggNOG" id="COG4474">
    <property type="taxonomic scope" value="Bacteria"/>
</dbReference>
<dbReference type="HOGENOM" id="CLU_105319_0_0_9"/>
<organism evidence="2 3">
    <name type="scientific">Streptococcus australis ATCC 700641</name>
    <dbReference type="NCBI Taxonomy" id="888833"/>
    <lineage>
        <taxon>Bacteria</taxon>
        <taxon>Bacillati</taxon>
        <taxon>Bacillota</taxon>
        <taxon>Bacilli</taxon>
        <taxon>Lactobacillales</taxon>
        <taxon>Streptococcaceae</taxon>
        <taxon>Streptococcus</taxon>
    </lineage>
</organism>
<dbReference type="PIRSF" id="PIRSF021290">
    <property type="entry name" value="DUF1273"/>
    <property type="match status" value="1"/>
</dbReference>
<comment type="similarity">
    <text evidence="1">Belongs to the UPF0398 family.</text>
</comment>
<evidence type="ECO:0000313" key="3">
    <source>
        <dbReference type="Proteomes" id="UP000002814"/>
    </source>
</evidence>
<proteinExistence type="inferred from homology"/>
<dbReference type="PANTHER" id="PTHR38440">
    <property type="entry name" value="UPF0398 PROTEIN YPSA"/>
    <property type="match status" value="1"/>
</dbReference>
<dbReference type="HAMAP" id="MF_01575">
    <property type="entry name" value="UPF0398"/>
    <property type="match status" value="1"/>
</dbReference>
<evidence type="ECO:0000256" key="1">
    <source>
        <dbReference type="HAMAP-Rule" id="MF_01575"/>
    </source>
</evidence>
<dbReference type="EMBL" id="AEQR01000023">
    <property type="protein sequence ID" value="EFV98507.1"/>
    <property type="molecule type" value="Genomic_DNA"/>
</dbReference>
<dbReference type="SUPFAM" id="SSF102405">
    <property type="entry name" value="MCP/YpsA-like"/>
    <property type="match status" value="1"/>
</dbReference>
<gene>
    <name evidence="2" type="ORF">HMPREF9421_1967</name>
</gene>
<reference evidence="2 3" key="1">
    <citation type="submission" date="2010-12" db="EMBL/GenBank/DDBJ databases">
        <authorList>
            <person name="Muzny D."/>
            <person name="Qin X."/>
            <person name="Deng J."/>
            <person name="Jiang H."/>
            <person name="Liu Y."/>
            <person name="Qu J."/>
            <person name="Song X.-Z."/>
            <person name="Zhang L."/>
            <person name="Thornton R."/>
            <person name="Coyle M."/>
            <person name="Francisco L."/>
            <person name="Jackson L."/>
            <person name="Javaid M."/>
            <person name="Korchina V."/>
            <person name="Kovar C."/>
            <person name="Mata R."/>
            <person name="Mathew T."/>
            <person name="Ngo R."/>
            <person name="Nguyen L."/>
            <person name="Nguyen N."/>
            <person name="Okwuonu G."/>
            <person name="Ongeri F."/>
            <person name="Pham C."/>
            <person name="Simmons D."/>
            <person name="Wilczek-Boney K."/>
            <person name="Hale W."/>
            <person name="Jakkamsetti A."/>
            <person name="Pham P."/>
            <person name="Ruth R."/>
            <person name="San Lucas F."/>
            <person name="Warren J."/>
            <person name="Zhang J."/>
            <person name="Zhao Z."/>
            <person name="Zhou C."/>
            <person name="Zhu D."/>
            <person name="Lee S."/>
            <person name="Bess C."/>
            <person name="Blankenburg K."/>
            <person name="Forbes L."/>
            <person name="Fu Q."/>
            <person name="Gubbala S."/>
            <person name="Hirani K."/>
            <person name="Jayaseelan J.C."/>
            <person name="Lara F."/>
            <person name="Munidasa M."/>
            <person name="Palculict T."/>
            <person name="Patil S."/>
            <person name="Pu L.-L."/>
            <person name="Saada N."/>
            <person name="Tang L."/>
            <person name="Weissenberger G."/>
            <person name="Zhu Y."/>
            <person name="Hemphill L."/>
            <person name="Shang Y."/>
            <person name="Youmans B."/>
            <person name="Ayvaz T."/>
            <person name="Ross M."/>
            <person name="Santibanez J."/>
            <person name="Aqrawi P."/>
            <person name="Gross S."/>
            <person name="Joshi V."/>
            <person name="Fowler G."/>
            <person name="Nazareth L."/>
            <person name="Reid J."/>
            <person name="Worley K."/>
            <person name="Petrosino J."/>
            <person name="Highlander S."/>
            <person name="Gibbs R."/>
        </authorList>
    </citation>
    <scope>NUCLEOTIDE SEQUENCE [LARGE SCALE GENOMIC DNA]</scope>
    <source>
        <strain evidence="2 3">ATCC 700641</strain>
    </source>
</reference>
<sequence>MKKEGEIMNSLLITGYKAFELGILTAKDPRLPIIKEAIRRDLVRFLEEGVKWLIFTGNLGFEAWVLEVAQELKKEYEIQLATIFMFENQGENWNEANQEVLSRFKQVNFVKYAYPSYSQPGQFKEYNTFLLENTDGAYLFYDPEHETNLKYLYKMMLEKDQYHVKRLNFDDLNEVAEKIYEK</sequence>
<dbReference type="Pfam" id="PF06908">
    <property type="entry name" value="YpsA"/>
    <property type="match status" value="1"/>
</dbReference>
<protein>
    <recommendedName>
        <fullName evidence="1">UPF0398 protein HMPREF9421_1967</fullName>
    </recommendedName>
</protein>
<dbReference type="Proteomes" id="UP000002814">
    <property type="component" value="Unassembled WGS sequence"/>
</dbReference>
<dbReference type="InterPro" id="IPR010697">
    <property type="entry name" value="YspA"/>
</dbReference>
<name>E7SD31_9STRE</name>
<dbReference type="PANTHER" id="PTHR38440:SF1">
    <property type="entry name" value="UPF0398 PROTEIN SPR0331"/>
    <property type="match status" value="1"/>
</dbReference>